<organism evidence="7 8">
    <name type="scientific">Salinibacillus aidingensis</name>
    <dbReference type="NCBI Taxonomy" id="237684"/>
    <lineage>
        <taxon>Bacteria</taxon>
        <taxon>Bacillati</taxon>
        <taxon>Bacillota</taxon>
        <taxon>Bacilli</taxon>
        <taxon>Bacillales</taxon>
        <taxon>Bacillaceae</taxon>
        <taxon>Salinibacillus</taxon>
    </lineage>
</organism>
<evidence type="ECO:0000313" key="8">
    <source>
        <dbReference type="Proteomes" id="UP001500880"/>
    </source>
</evidence>
<gene>
    <name evidence="7" type="ORF">GCM10008986_09590</name>
</gene>
<comment type="caution">
    <text evidence="7">The sequence shown here is derived from an EMBL/GenBank/DDBJ whole genome shotgun (WGS) entry which is preliminary data.</text>
</comment>
<dbReference type="NCBIfam" id="NF037995">
    <property type="entry name" value="TRAP_S1"/>
    <property type="match status" value="1"/>
</dbReference>
<evidence type="ECO:0000313" key="7">
    <source>
        <dbReference type="EMBL" id="GAA0486296.1"/>
    </source>
</evidence>
<evidence type="ECO:0000256" key="4">
    <source>
        <dbReference type="SAM" id="Coils"/>
    </source>
</evidence>
<feature type="region of interest" description="Disordered" evidence="5">
    <location>
        <begin position="26"/>
        <end position="48"/>
    </location>
</feature>
<feature type="coiled-coil region" evidence="4">
    <location>
        <begin position="263"/>
        <end position="309"/>
    </location>
</feature>
<dbReference type="PANTHER" id="PTHR33376:SF7">
    <property type="entry name" value="C4-DICARBOXYLATE-BINDING PROTEIN DCTB"/>
    <property type="match status" value="1"/>
</dbReference>
<keyword evidence="4" id="KW-0175">Coiled coil</keyword>
<dbReference type="Gene3D" id="3.40.190.170">
    <property type="entry name" value="Bacterial extracellular solute-binding protein, family 7"/>
    <property type="match status" value="1"/>
</dbReference>
<keyword evidence="3 6" id="KW-0732">Signal</keyword>
<dbReference type="NCBIfam" id="TIGR00787">
    <property type="entry name" value="dctP"/>
    <property type="match status" value="1"/>
</dbReference>
<comment type="similarity">
    <text evidence="1">Belongs to the bacterial solute-binding protein 7 family.</text>
</comment>
<proteinExistence type="inferred from homology"/>
<sequence>MKKFLCFLFVSALILVLAACSGNEKDASGSGNEGSAGEGSSSDSGETITWKMGHLSNEDHQWHKTAEKFAELVDEKTDGQLQIEIYPNEQLGSETEVLNGIEAGTVDMTISGETMANWAPEAALMAVPYAFKGQDHLQKVVEGEIGGEIEDAIKEGVGVTPLYYHIRAPRNLTSNEPIKSPEDLEGFKMRVPNVPLFMDAWEAAGARPQVMDFSEVFTGLQQGVIDGQENPVDLIQSASFNEVQDYVNVTEHVYSWIYVVVGNEQFNALSEDMQAAVQEAAAEAQAYGLELYETETAEIEQELKDAGMEFVEVDQEAFAEAMKPAVEDSLTEKQLELFNKIVEAGQ</sequence>
<dbReference type="Pfam" id="PF03480">
    <property type="entry name" value="DctP"/>
    <property type="match status" value="1"/>
</dbReference>
<keyword evidence="2" id="KW-0813">Transport</keyword>
<dbReference type="InterPro" id="IPR004682">
    <property type="entry name" value="TRAP_DctP"/>
</dbReference>
<dbReference type="RefSeq" id="WP_343838223.1">
    <property type="nucleotide sequence ID" value="NZ_BAAADO010000002.1"/>
</dbReference>
<dbReference type="SUPFAM" id="SSF53850">
    <property type="entry name" value="Periplasmic binding protein-like II"/>
    <property type="match status" value="1"/>
</dbReference>
<evidence type="ECO:0000256" key="6">
    <source>
        <dbReference type="SAM" id="SignalP"/>
    </source>
</evidence>
<dbReference type="CDD" id="cd13603">
    <property type="entry name" value="PBP2_TRAP_Siap_TeaA_like"/>
    <property type="match status" value="1"/>
</dbReference>
<dbReference type="PROSITE" id="PS51257">
    <property type="entry name" value="PROKAR_LIPOPROTEIN"/>
    <property type="match status" value="1"/>
</dbReference>
<dbReference type="Proteomes" id="UP001500880">
    <property type="component" value="Unassembled WGS sequence"/>
</dbReference>
<protein>
    <submittedName>
        <fullName evidence="7">TRAP transporter substrate-binding protein</fullName>
    </submittedName>
</protein>
<accession>A0ABP3KTR5</accession>
<evidence type="ECO:0000256" key="2">
    <source>
        <dbReference type="ARBA" id="ARBA00022448"/>
    </source>
</evidence>
<feature type="chain" id="PRO_5047318569" evidence="6">
    <location>
        <begin position="19"/>
        <end position="346"/>
    </location>
</feature>
<dbReference type="PANTHER" id="PTHR33376">
    <property type="match status" value="1"/>
</dbReference>
<name>A0ABP3KTR5_9BACI</name>
<evidence type="ECO:0000256" key="3">
    <source>
        <dbReference type="ARBA" id="ARBA00022729"/>
    </source>
</evidence>
<dbReference type="EMBL" id="BAAADO010000002">
    <property type="protein sequence ID" value="GAA0486296.1"/>
    <property type="molecule type" value="Genomic_DNA"/>
</dbReference>
<evidence type="ECO:0000256" key="5">
    <source>
        <dbReference type="SAM" id="MobiDB-lite"/>
    </source>
</evidence>
<keyword evidence="8" id="KW-1185">Reference proteome</keyword>
<reference evidence="8" key="1">
    <citation type="journal article" date="2019" name="Int. J. Syst. Evol. Microbiol.">
        <title>The Global Catalogue of Microorganisms (GCM) 10K type strain sequencing project: providing services to taxonomists for standard genome sequencing and annotation.</title>
        <authorList>
            <consortium name="The Broad Institute Genomics Platform"/>
            <consortium name="The Broad Institute Genome Sequencing Center for Infectious Disease"/>
            <person name="Wu L."/>
            <person name="Ma J."/>
        </authorList>
    </citation>
    <scope>NUCLEOTIDE SEQUENCE [LARGE SCALE GENOMIC DNA]</scope>
    <source>
        <strain evidence="8">JCM 12389</strain>
    </source>
</reference>
<feature type="signal peptide" evidence="6">
    <location>
        <begin position="1"/>
        <end position="18"/>
    </location>
</feature>
<dbReference type="InterPro" id="IPR018389">
    <property type="entry name" value="DctP_fam"/>
</dbReference>
<evidence type="ECO:0000256" key="1">
    <source>
        <dbReference type="ARBA" id="ARBA00009023"/>
    </source>
</evidence>
<dbReference type="PIRSF" id="PIRSF006470">
    <property type="entry name" value="DctB"/>
    <property type="match status" value="1"/>
</dbReference>
<dbReference type="InterPro" id="IPR038404">
    <property type="entry name" value="TRAP_DctP_sf"/>
</dbReference>